<dbReference type="SUPFAM" id="SSF101738">
    <property type="entry name" value="SspB-like"/>
    <property type="match status" value="1"/>
</dbReference>
<evidence type="ECO:0000256" key="1">
    <source>
        <dbReference type="SAM" id="MobiDB-lite"/>
    </source>
</evidence>
<feature type="compositionally biased region" description="Basic and acidic residues" evidence="1">
    <location>
        <begin position="155"/>
        <end position="168"/>
    </location>
</feature>
<organism evidence="2 3">
    <name type="scientific">Thorsellia kenyensis</name>
    <dbReference type="NCBI Taxonomy" id="1549888"/>
    <lineage>
        <taxon>Bacteria</taxon>
        <taxon>Pseudomonadati</taxon>
        <taxon>Pseudomonadota</taxon>
        <taxon>Gammaproteobacteria</taxon>
        <taxon>Enterobacterales</taxon>
        <taxon>Thorselliaceae</taxon>
        <taxon>Thorsellia</taxon>
    </lineage>
</organism>
<dbReference type="GO" id="GO:0006508">
    <property type="term" value="P:proteolysis"/>
    <property type="evidence" value="ECO:0007669"/>
    <property type="project" value="UniProtKB-KW"/>
</dbReference>
<dbReference type="Proteomes" id="UP001589758">
    <property type="component" value="Unassembled WGS sequence"/>
</dbReference>
<evidence type="ECO:0000313" key="3">
    <source>
        <dbReference type="Proteomes" id="UP001589758"/>
    </source>
</evidence>
<dbReference type="Pfam" id="PF04386">
    <property type="entry name" value="SspB"/>
    <property type="match status" value="1"/>
</dbReference>
<protein>
    <submittedName>
        <fullName evidence="2">ClpXP protease specificity-enhancing factor</fullName>
    </submittedName>
</protein>
<dbReference type="GO" id="GO:0008233">
    <property type="term" value="F:peptidase activity"/>
    <property type="evidence" value="ECO:0007669"/>
    <property type="project" value="UniProtKB-KW"/>
</dbReference>
<keyword evidence="2" id="KW-0645">Protease</keyword>
<dbReference type="NCBIfam" id="NF008763">
    <property type="entry name" value="PRK11798.1-2"/>
    <property type="match status" value="1"/>
</dbReference>
<dbReference type="PANTHER" id="PTHR37486">
    <property type="entry name" value="STRINGENT STARVATION PROTEIN B"/>
    <property type="match status" value="1"/>
</dbReference>
<dbReference type="PANTHER" id="PTHR37486:SF1">
    <property type="entry name" value="STRINGENT STARVATION PROTEIN B"/>
    <property type="match status" value="1"/>
</dbReference>
<comment type="caution">
    <text evidence="2">The sequence shown here is derived from an EMBL/GenBank/DDBJ whole genome shotgun (WGS) entry which is preliminary data.</text>
</comment>
<name>A0ABV6CEY6_9GAMM</name>
<feature type="region of interest" description="Disordered" evidence="1">
    <location>
        <begin position="127"/>
        <end position="184"/>
    </location>
</feature>
<dbReference type="RefSeq" id="WP_385877793.1">
    <property type="nucleotide sequence ID" value="NZ_JBHLXE010000108.1"/>
</dbReference>
<reference evidence="2 3" key="1">
    <citation type="submission" date="2024-09" db="EMBL/GenBank/DDBJ databases">
        <authorList>
            <person name="Sun Q."/>
            <person name="Mori K."/>
        </authorList>
    </citation>
    <scope>NUCLEOTIDE SEQUENCE [LARGE SCALE GENOMIC DNA]</scope>
    <source>
        <strain evidence="2 3">CCM 8545</strain>
    </source>
</reference>
<proteinExistence type="predicted"/>
<dbReference type="Gene3D" id="2.30.30.220">
    <property type="entry name" value="SspB-like"/>
    <property type="match status" value="1"/>
</dbReference>
<keyword evidence="2" id="KW-0378">Hydrolase</keyword>
<keyword evidence="3" id="KW-1185">Reference proteome</keyword>
<feature type="compositionally biased region" description="Basic residues" evidence="1">
    <location>
        <begin position="172"/>
        <end position="184"/>
    </location>
</feature>
<dbReference type="InterPro" id="IPR007481">
    <property type="entry name" value="SspB"/>
</dbReference>
<dbReference type="NCBIfam" id="NF008769">
    <property type="entry name" value="PRK11798.2-5"/>
    <property type="match status" value="1"/>
</dbReference>
<sequence length="184" mass="20487">MTIDVSNIKPLRPYLLRAHYEWLVDNNLTPYLLVNTTYPGADVPLELAKNGEIVFNISMSALDSLSLGNDFITFNASFNGKTRQIIIPLGGVVAIYAKENNMGLGFPPESYYENEREALEAKQSIQVLEENNSSEVLDPAKKTSKKNPKTTNQKSTEKNTTSKKESPAKKSNTPKKASHLRIID</sequence>
<dbReference type="InterPro" id="IPR036760">
    <property type="entry name" value="SspB-like_sf"/>
</dbReference>
<accession>A0ABV6CEY6</accession>
<dbReference type="EMBL" id="JBHLXE010000108">
    <property type="protein sequence ID" value="MFC0180670.1"/>
    <property type="molecule type" value="Genomic_DNA"/>
</dbReference>
<evidence type="ECO:0000313" key="2">
    <source>
        <dbReference type="EMBL" id="MFC0180670.1"/>
    </source>
</evidence>
<gene>
    <name evidence="2" type="ORF">ACFFIT_11365</name>
</gene>